<sequence>MPEIISLAPPEIDALDLRAVNNCLQAWLASPDITVHEQQLGLEITYPRPPEEPGLELSELAPVRLWFIALDSRYPWLPFFLDWRNGELVRYAAMLIPHQFSRQQGIQFNPQGLDIFVMHKALILWDWLESHKLPGERRIRSLAEMFGYELDHDFFQVLRDRGPV</sequence>
<dbReference type="Proteomes" id="UP001268256">
    <property type="component" value="Unassembled WGS sequence"/>
</dbReference>
<dbReference type="EMBL" id="JAVMIP010000002">
    <property type="protein sequence ID" value="MDS3859812.1"/>
    <property type="molecule type" value="Genomic_DNA"/>
</dbReference>
<accession>A0AAE4JYK6</accession>
<evidence type="ECO:0000313" key="1">
    <source>
        <dbReference type="EMBL" id="MDS3859812.1"/>
    </source>
</evidence>
<dbReference type="PANTHER" id="PTHR35724:SF1">
    <property type="entry name" value="PROTEIN CHLORORESPIRATORY REDUCTION 6, CHLOROPLASTIC"/>
    <property type="match status" value="1"/>
</dbReference>
<organism evidence="1 2">
    <name type="scientific">Pseudocalidococcus azoricus BACA0444</name>
    <dbReference type="NCBI Taxonomy" id="2918990"/>
    <lineage>
        <taxon>Bacteria</taxon>
        <taxon>Bacillati</taxon>
        <taxon>Cyanobacteriota</taxon>
        <taxon>Cyanophyceae</taxon>
        <taxon>Acaryochloridales</taxon>
        <taxon>Thermosynechococcaceae</taxon>
        <taxon>Pseudocalidococcus</taxon>
        <taxon>Pseudocalidococcus azoricus</taxon>
    </lineage>
</organism>
<keyword evidence="2" id="KW-1185">Reference proteome</keyword>
<gene>
    <name evidence="1" type="ORF">RIF25_03220</name>
</gene>
<dbReference type="RefSeq" id="WP_322877115.1">
    <property type="nucleotide sequence ID" value="NZ_JAVMIP010000002.1"/>
</dbReference>
<dbReference type="InterPro" id="IPR014946">
    <property type="entry name" value="CRR6"/>
</dbReference>
<comment type="caution">
    <text evidence="1">The sequence shown here is derived from an EMBL/GenBank/DDBJ whole genome shotgun (WGS) entry which is preliminary data.</text>
</comment>
<dbReference type="Pfam" id="PF08847">
    <property type="entry name" value="Crr6"/>
    <property type="match status" value="1"/>
</dbReference>
<dbReference type="AlphaFoldDB" id="A0AAE4JYK6"/>
<evidence type="ECO:0000313" key="2">
    <source>
        <dbReference type="Proteomes" id="UP001268256"/>
    </source>
</evidence>
<reference evidence="2" key="1">
    <citation type="submission" date="2023-07" db="EMBL/GenBank/DDBJ databases">
        <authorList>
            <person name="Luz R."/>
            <person name="Cordeiro R."/>
            <person name="Fonseca A."/>
            <person name="Goncalves V."/>
        </authorList>
    </citation>
    <scope>NUCLEOTIDE SEQUENCE [LARGE SCALE GENOMIC DNA]</scope>
    <source>
        <strain evidence="2">BACA0444</strain>
    </source>
</reference>
<proteinExistence type="predicted"/>
<dbReference type="PANTHER" id="PTHR35724">
    <property type="entry name" value="PROTEIN CHLORORESPIRATORY REDUCTION 6, CHLOROPLASTIC"/>
    <property type="match status" value="1"/>
</dbReference>
<dbReference type="GO" id="GO:0010275">
    <property type="term" value="P:NAD(P)H dehydrogenase complex assembly"/>
    <property type="evidence" value="ECO:0007669"/>
    <property type="project" value="TreeGrafter"/>
</dbReference>
<protein>
    <submittedName>
        <fullName evidence="1">CRR6 family NdhI maturation factor</fullName>
    </submittedName>
</protein>
<dbReference type="NCBIfam" id="NF038024">
    <property type="entry name" value="CRR6_slr1097"/>
    <property type="match status" value="1"/>
</dbReference>
<name>A0AAE4JYK6_9CYAN</name>